<reference evidence="2 3" key="1">
    <citation type="submission" date="2013-07" db="EMBL/GenBank/DDBJ databases">
        <title>Comparative Genomic and Metabolomic Analysis of Twelve Strains of Pseudoalteromonas luteoviolacea.</title>
        <authorList>
            <person name="Vynne N.G."/>
            <person name="Mansson M."/>
            <person name="Gram L."/>
        </authorList>
    </citation>
    <scope>NUCLEOTIDE SEQUENCE [LARGE SCALE GENOMIC DNA]</scope>
    <source>
        <strain evidence="2 3">S4060-1</strain>
    </source>
</reference>
<gene>
    <name evidence="2" type="ORF">N478_15070</name>
</gene>
<dbReference type="Gene3D" id="2.60.120.10">
    <property type="entry name" value="Jelly Rolls"/>
    <property type="match status" value="1"/>
</dbReference>
<dbReference type="EMBL" id="AUXX01000009">
    <property type="protein sequence ID" value="KZN68483.1"/>
    <property type="molecule type" value="Genomic_DNA"/>
</dbReference>
<dbReference type="AlphaFoldDB" id="A0A162B903"/>
<sequence>MSLINEQSLKVIGDDRGQLIALEGNKDIPFDIKRVYYIYGTQSGVARGFHAHRNLKQLLICVSGNCDILLDDGHSKETVNLKSPDQGLLIEGLVWREMHNFSEDCVLLVLASEYYDESDYIRCYDDYLKQTRK</sequence>
<proteinExistence type="predicted"/>
<dbReference type="Pfam" id="PF05523">
    <property type="entry name" value="FdtA"/>
    <property type="match status" value="1"/>
</dbReference>
<comment type="caution">
    <text evidence="2">The sequence shown here is derived from an EMBL/GenBank/DDBJ whole genome shotgun (WGS) entry which is preliminary data.</text>
</comment>
<feature type="domain" description="Sugar 3,4-ketoisomerase QdtA cupin" evidence="1">
    <location>
        <begin position="8"/>
        <end position="130"/>
    </location>
</feature>
<protein>
    <recommendedName>
        <fullName evidence="1">Sugar 3,4-ketoisomerase QdtA cupin domain-containing protein</fullName>
    </recommendedName>
</protein>
<evidence type="ECO:0000313" key="3">
    <source>
        <dbReference type="Proteomes" id="UP000076661"/>
    </source>
</evidence>
<evidence type="ECO:0000313" key="2">
    <source>
        <dbReference type="EMBL" id="KZN68483.1"/>
    </source>
</evidence>
<dbReference type="InterPro" id="IPR014710">
    <property type="entry name" value="RmlC-like_jellyroll"/>
</dbReference>
<dbReference type="SUPFAM" id="SSF51182">
    <property type="entry name" value="RmlC-like cupins"/>
    <property type="match status" value="1"/>
</dbReference>
<dbReference type="PATRIC" id="fig|1365257.3.peg.1425"/>
<name>A0A162B903_9GAMM</name>
<dbReference type="Proteomes" id="UP000076661">
    <property type="component" value="Unassembled WGS sequence"/>
</dbReference>
<dbReference type="CDD" id="cd20292">
    <property type="entry name" value="cupin_QdtA-like"/>
    <property type="match status" value="1"/>
</dbReference>
<dbReference type="InterPro" id="IPR011051">
    <property type="entry name" value="RmlC_Cupin_sf"/>
</dbReference>
<accession>A0A162B903</accession>
<dbReference type="InterPro" id="IPR008894">
    <property type="entry name" value="QdtA_cupin_dom"/>
</dbReference>
<evidence type="ECO:0000259" key="1">
    <source>
        <dbReference type="Pfam" id="PF05523"/>
    </source>
</evidence>
<organism evidence="2 3">
    <name type="scientific">Pseudoalteromonas luteoviolacea S4060-1</name>
    <dbReference type="NCBI Taxonomy" id="1365257"/>
    <lineage>
        <taxon>Bacteria</taxon>
        <taxon>Pseudomonadati</taxon>
        <taxon>Pseudomonadota</taxon>
        <taxon>Gammaproteobacteria</taxon>
        <taxon>Alteromonadales</taxon>
        <taxon>Pseudoalteromonadaceae</taxon>
        <taxon>Pseudoalteromonas</taxon>
    </lineage>
</organism>
<dbReference type="RefSeq" id="WP_063374411.1">
    <property type="nucleotide sequence ID" value="NZ_AUXX01000009.1"/>
</dbReference>